<dbReference type="Pfam" id="PF13476">
    <property type="entry name" value="AAA_23"/>
    <property type="match status" value="1"/>
</dbReference>
<dbReference type="InterPro" id="IPR038729">
    <property type="entry name" value="Rad50/SbcC_AAA"/>
</dbReference>
<dbReference type="PANTHER" id="PTHR32114:SF2">
    <property type="entry name" value="ABC TRANSPORTER ABCH.3"/>
    <property type="match status" value="1"/>
</dbReference>
<sequence length="664" mass="75033">MLLESLRLHNFRQYKGEQYITFSCDSQKNVTVILGDNTFGKTTLLQAFNWCFYSTVLLPNPDALLNYDIAASLSEGESTEVEVEIKLIHSGVHYILTRSQEYIKRNASVHPLQGKMKVSYKGEDGQTENIKDSKIDEVINSILPKDLSTYFFFDTERVGSVSSRKDLAESVRGLLGLSVLANAIKHIGAKTSKTTVIGSLYGSMDLDGDQRAAEAIRRIQDAQARREMIATQIENTGSEINNYEGRKEQLDTILRDNQTTSTLQKKKEDLERRVSQELTAQKTIIKALLAEYSAGAMHFYSQPLLRRASDFLHEAKVDDKGIKDLTKATLEDIVKRGTCICGCKLSSGSDALAHVLAEMQYVPPESIGNAVRNYKNKVKSFGSGSERIFSSIEARYQELYRSKTRVQEWNDEIEGIVDLIKGKEDMKKFEFELGDVKGRLKELNAKRERLIREDEASKSEIERFQKIYDALAAVSGKNKSTMMYIRYAEAISDWLVLTYKEKEGFIREKLEDRVNSIFERMYHGHRRVAIDAKYQVTLLTTISDAEIESGESEGLNRVKNFAFIAGLVALAKAKIISKAGEQEFDLSSEPYPLVMDAPFSNADETHTSNISKVLPEVAEQVIMFVMQKDWRYAEPVIADRVGSSYRLMKHSEQFSELKGAKANV</sequence>
<comment type="caution">
    <text evidence="3">The sequence shown here is derived from an EMBL/GenBank/DDBJ whole genome shotgun (WGS) entry which is preliminary data.</text>
</comment>
<feature type="domain" description="Rad50/SbcC-type AAA" evidence="2">
    <location>
        <begin position="5"/>
        <end position="270"/>
    </location>
</feature>
<reference evidence="3" key="1">
    <citation type="submission" date="2019-08" db="EMBL/GenBank/DDBJ databases">
        <authorList>
            <person name="Kucharzyk K."/>
            <person name="Murdoch R.W."/>
            <person name="Higgins S."/>
            <person name="Loffler F."/>
        </authorList>
    </citation>
    <scope>NUCLEOTIDE SEQUENCE</scope>
</reference>
<organism evidence="3">
    <name type="scientific">bioreactor metagenome</name>
    <dbReference type="NCBI Taxonomy" id="1076179"/>
    <lineage>
        <taxon>unclassified sequences</taxon>
        <taxon>metagenomes</taxon>
        <taxon>ecological metagenomes</taxon>
    </lineage>
</organism>
<dbReference type="GO" id="GO:0016887">
    <property type="term" value="F:ATP hydrolysis activity"/>
    <property type="evidence" value="ECO:0007669"/>
    <property type="project" value="InterPro"/>
</dbReference>
<accession>A0A644W6B4</accession>
<dbReference type="PANTHER" id="PTHR32114">
    <property type="entry name" value="ABC TRANSPORTER ABCH.3"/>
    <property type="match status" value="1"/>
</dbReference>
<dbReference type="InterPro" id="IPR027417">
    <property type="entry name" value="P-loop_NTPase"/>
</dbReference>
<protein>
    <recommendedName>
        <fullName evidence="2">Rad50/SbcC-type AAA domain-containing protein</fullName>
    </recommendedName>
</protein>
<proteinExistence type="predicted"/>
<evidence type="ECO:0000256" key="1">
    <source>
        <dbReference type="SAM" id="Coils"/>
    </source>
</evidence>
<dbReference type="SUPFAM" id="SSF52540">
    <property type="entry name" value="P-loop containing nucleoside triphosphate hydrolases"/>
    <property type="match status" value="2"/>
</dbReference>
<dbReference type="AlphaFoldDB" id="A0A644W6B4"/>
<keyword evidence="1" id="KW-0175">Coiled coil</keyword>
<evidence type="ECO:0000259" key="2">
    <source>
        <dbReference type="Pfam" id="PF13476"/>
    </source>
</evidence>
<dbReference type="Gene3D" id="3.40.50.300">
    <property type="entry name" value="P-loop containing nucleotide triphosphate hydrolases"/>
    <property type="match status" value="2"/>
</dbReference>
<feature type="coiled-coil region" evidence="1">
    <location>
        <begin position="426"/>
        <end position="460"/>
    </location>
</feature>
<gene>
    <name evidence="3" type="ORF">SDC9_44342</name>
</gene>
<dbReference type="EMBL" id="VSSQ01000592">
    <property type="protein sequence ID" value="MPL98142.1"/>
    <property type="molecule type" value="Genomic_DNA"/>
</dbReference>
<evidence type="ECO:0000313" key="3">
    <source>
        <dbReference type="EMBL" id="MPL98142.1"/>
    </source>
</evidence>
<name>A0A644W6B4_9ZZZZ</name>
<dbReference type="GO" id="GO:0006302">
    <property type="term" value="P:double-strand break repair"/>
    <property type="evidence" value="ECO:0007669"/>
    <property type="project" value="InterPro"/>
</dbReference>